<name>A0A7R7XWI3_9EURO</name>
<sequence length="169" mass="18001">MFTRASRSGTVVIASHLRRPVSSFRPIMATAQPVVQAKRAYSSVLTSVHTDKAYAPFAHYSQAIKASPGASHIYLSGQIPADANGTLITGSVADKTRAILRNTESILEEAGAGLDGVVKVVVYLKDARSMPEFAKVYDAAFPHRPARSMVEVSALPAGVDIQVDFIAVC</sequence>
<reference evidence="2" key="1">
    <citation type="submission" date="2021-01" db="EMBL/GenBank/DDBJ databases">
        <authorList>
            <consortium name="Aspergillus puulaauensis MK2 genome sequencing consortium"/>
            <person name="Kazuki M."/>
            <person name="Futagami T."/>
        </authorList>
    </citation>
    <scope>NUCLEOTIDE SEQUENCE</scope>
    <source>
        <strain evidence="2">MK2</strain>
    </source>
</reference>
<dbReference type="AlphaFoldDB" id="A0A7R7XWI3"/>
<accession>A0A7R7XWI3</accession>
<dbReference type="GO" id="GO:0019239">
    <property type="term" value="F:deaminase activity"/>
    <property type="evidence" value="ECO:0007669"/>
    <property type="project" value="TreeGrafter"/>
</dbReference>
<dbReference type="Proteomes" id="UP000654913">
    <property type="component" value="Chromosome 7"/>
</dbReference>
<evidence type="ECO:0008006" key="4">
    <source>
        <dbReference type="Google" id="ProtNLM"/>
    </source>
</evidence>
<dbReference type="EMBL" id="AP024449">
    <property type="protein sequence ID" value="BCS28965.1"/>
    <property type="molecule type" value="Genomic_DNA"/>
</dbReference>
<organism evidence="2 3">
    <name type="scientific">Aspergillus puulaauensis</name>
    <dbReference type="NCBI Taxonomy" id="1220207"/>
    <lineage>
        <taxon>Eukaryota</taxon>
        <taxon>Fungi</taxon>
        <taxon>Dikarya</taxon>
        <taxon>Ascomycota</taxon>
        <taxon>Pezizomycotina</taxon>
        <taxon>Eurotiomycetes</taxon>
        <taxon>Eurotiomycetidae</taxon>
        <taxon>Eurotiales</taxon>
        <taxon>Aspergillaceae</taxon>
        <taxon>Aspergillus</taxon>
    </lineage>
</organism>
<dbReference type="RefSeq" id="XP_041561151.1">
    <property type="nucleotide sequence ID" value="XM_041695418.1"/>
</dbReference>
<dbReference type="GO" id="GO:0005739">
    <property type="term" value="C:mitochondrion"/>
    <property type="evidence" value="ECO:0007669"/>
    <property type="project" value="UniProtKB-ARBA"/>
</dbReference>
<evidence type="ECO:0000256" key="1">
    <source>
        <dbReference type="ARBA" id="ARBA00010552"/>
    </source>
</evidence>
<dbReference type="Pfam" id="PF01042">
    <property type="entry name" value="Ribonuc_L-PSP"/>
    <property type="match status" value="1"/>
</dbReference>
<dbReference type="GO" id="GO:0005829">
    <property type="term" value="C:cytosol"/>
    <property type="evidence" value="ECO:0007669"/>
    <property type="project" value="TreeGrafter"/>
</dbReference>
<dbReference type="PANTHER" id="PTHR11803">
    <property type="entry name" value="2-IMINOBUTANOATE/2-IMINOPROPANOATE DEAMINASE RIDA"/>
    <property type="match status" value="1"/>
</dbReference>
<dbReference type="GeneID" id="64978962"/>
<proteinExistence type="inferred from homology"/>
<dbReference type="Gene3D" id="3.30.1330.40">
    <property type="entry name" value="RutC-like"/>
    <property type="match status" value="1"/>
</dbReference>
<gene>
    <name evidence="2" type="ORF">APUU_70535S</name>
</gene>
<dbReference type="CDD" id="cd00448">
    <property type="entry name" value="YjgF_YER057c_UK114_family"/>
    <property type="match status" value="1"/>
</dbReference>
<dbReference type="FunFam" id="3.30.1330.40:FF:000001">
    <property type="entry name" value="L-PSP family endoribonuclease"/>
    <property type="match status" value="1"/>
</dbReference>
<dbReference type="OrthoDB" id="309640at2759"/>
<evidence type="ECO:0000313" key="3">
    <source>
        <dbReference type="Proteomes" id="UP000654913"/>
    </source>
</evidence>
<evidence type="ECO:0000313" key="2">
    <source>
        <dbReference type="EMBL" id="BCS28965.1"/>
    </source>
</evidence>
<dbReference type="SUPFAM" id="SSF55298">
    <property type="entry name" value="YjgF-like"/>
    <property type="match status" value="1"/>
</dbReference>
<dbReference type="InterPro" id="IPR006175">
    <property type="entry name" value="YjgF/YER057c/UK114"/>
</dbReference>
<dbReference type="KEGG" id="apuu:APUU_70535S"/>
<keyword evidence="3" id="KW-1185">Reference proteome</keyword>
<protein>
    <recommendedName>
        <fullName evidence="4">YjgF-like protein</fullName>
    </recommendedName>
</protein>
<reference evidence="2" key="2">
    <citation type="submission" date="2021-02" db="EMBL/GenBank/DDBJ databases">
        <title>Aspergillus puulaauensis MK2 genome sequence.</title>
        <authorList>
            <person name="Futagami T."/>
            <person name="Mori K."/>
            <person name="Kadooka C."/>
            <person name="Tanaka T."/>
        </authorList>
    </citation>
    <scope>NUCLEOTIDE SEQUENCE</scope>
    <source>
        <strain evidence="2">MK2</strain>
    </source>
</reference>
<dbReference type="PANTHER" id="PTHR11803:SF58">
    <property type="entry name" value="PROTEIN HMF1-RELATED"/>
    <property type="match status" value="1"/>
</dbReference>
<dbReference type="InterPro" id="IPR035959">
    <property type="entry name" value="RutC-like_sf"/>
</dbReference>
<comment type="similarity">
    <text evidence="1">Belongs to the RutC family.</text>
</comment>